<comment type="similarity">
    <text evidence="1">Belongs to the LysR transcriptional regulatory family.</text>
</comment>
<keyword evidence="7" id="KW-1185">Reference proteome</keyword>
<dbReference type="Pfam" id="PF00126">
    <property type="entry name" value="HTH_1"/>
    <property type="match status" value="1"/>
</dbReference>
<dbReference type="EMBL" id="CP046620">
    <property type="protein sequence ID" value="QHQ33686.1"/>
    <property type="molecule type" value="Genomic_DNA"/>
</dbReference>
<dbReference type="InterPro" id="IPR005119">
    <property type="entry name" value="LysR_subst-bd"/>
</dbReference>
<evidence type="ECO:0000256" key="3">
    <source>
        <dbReference type="ARBA" id="ARBA00023125"/>
    </source>
</evidence>
<keyword evidence="3" id="KW-0238">DNA-binding</keyword>
<reference evidence="6 7" key="1">
    <citation type="submission" date="2019-12" db="EMBL/GenBank/DDBJ databases">
        <title>Complete genome sequence of Algicella marina strain 9Alg 56(T) isolated from the red alga Tichocarpus crinitus.</title>
        <authorList>
            <person name="Kim S.-G."/>
            <person name="Nedashkovskaya O.I."/>
        </authorList>
    </citation>
    <scope>NUCLEOTIDE SEQUENCE [LARGE SCALE GENOMIC DNA]</scope>
    <source>
        <strain evidence="6 7">9Alg 56</strain>
    </source>
</reference>
<keyword evidence="2" id="KW-0805">Transcription regulation</keyword>
<dbReference type="SUPFAM" id="SSF46785">
    <property type="entry name" value="Winged helix' DNA-binding domain"/>
    <property type="match status" value="1"/>
</dbReference>
<dbReference type="Pfam" id="PF03466">
    <property type="entry name" value="LysR_substrate"/>
    <property type="match status" value="1"/>
</dbReference>
<dbReference type="GO" id="GO:0006351">
    <property type="term" value="P:DNA-templated transcription"/>
    <property type="evidence" value="ECO:0007669"/>
    <property type="project" value="TreeGrafter"/>
</dbReference>
<dbReference type="InterPro" id="IPR000847">
    <property type="entry name" value="LysR_HTH_N"/>
</dbReference>
<evidence type="ECO:0000313" key="6">
    <source>
        <dbReference type="EMBL" id="QHQ33686.1"/>
    </source>
</evidence>
<dbReference type="Gene3D" id="3.40.190.10">
    <property type="entry name" value="Periplasmic binding protein-like II"/>
    <property type="match status" value="2"/>
</dbReference>
<dbReference type="KEGG" id="amaq:GO499_00090"/>
<protein>
    <submittedName>
        <fullName evidence="6">LysR family transcriptional regulator</fullName>
    </submittedName>
</protein>
<sequence length="337" mass="37878">MNRAVIDPSWDDLKTFLACARTLSFRAAAKKLNLTSSTVVRRIGALEEELGFKLFDRLPNGVQLTREGSRLVASATHLEQGAFDLQRRIETFDPDKRGIVRIAAMEGLGAFWLMPRLIPFQRSNPMMVVDLNATDRLVDVSRMEADVAIQFAEPDNPHVVRRRLASLHVYPYASRRYIELYGVPKTKAQMMDHRLVDKVGSGQDNGTWPNYLGIDDIEGIVGIRTNSSAAHLYAIERGAGIGDLPTFASALAQDLVPIDVGIHHRIDVWLTYHPDARRTPRVATMIDWLISSFDGSKFPWFRDEFIHPSAFVEFDSRHWQDSQAAGYAAAGFSKELP</sequence>
<evidence type="ECO:0000256" key="4">
    <source>
        <dbReference type="ARBA" id="ARBA00023163"/>
    </source>
</evidence>
<dbReference type="PANTHER" id="PTHR30537:SF3">
    <property type="entry name" value="TRANSCRIPTIONAL REGULATORY PROTEIN"/>
    <property type="match status" value="1"/>
</dbReference>
<dbReference type="RefSeq" id="WP_161860264.1">
    <property type="nucleotide sequence ID" value="NZ_CP046620.1"/>
</dbReference>
<dbReference type="PROSITE" id="PS50931">
    <property type="entry name" value="HTH_LYSR"/>
    <property type="match status" value="1"/>
</dbReference>
<evidence type="ECO:0000259" key="5">
    <source>
        <dbReference type="PROSITE" id="PS50931"/>
    </source>
</evidence>
<name>A0A6P1SWU1_9RHOB</name>
<dbReference type="Proteomes" id="UP000464495">
    <property type="component" value="Chromosome"/>
</dbReference>
<dbReference type="GO" id="GO:0043565">
    <property type="term" value="F:sequence-specific DNA binding"/>
    <property type="evidence" value="ECO:0007669"/>
    <property type="project" value="TreeGrafter"/>
</dbReference>
<accession>A0A6P1SWU1</accession>
<evidence type="ECO:0000256" key="2">
    <source>
        <dbReference type="ARBA" id="ARBA00023015"/>
    </source>
</evidence>
<dbReference type="PANTHER" id="PTHR30537">
    <property type="entry name" value="HTH-TYPE TRANSCRIPTIONAL REGULATOR"/>
    <property type="match status" value="1"/>
</dbReference>
<keyword evidence="4" id="KW-0804">Transcription</keyword>
<proteinExistence type="inferred from homology"/>
<dbReference type="Gene3D" id="1.10.10.10">
    <property type="entry name" value="Winged helix-like DNA-binding domain superfamily/Winged helix DNA-binding domain"/>
    <property type="match status" value="1"/>
</dbReference>
<dbReference type="SUPFAM" id="SSF53850">
    <property type="entry name" value="Periplasmic binding protein-like II"/>
    <property type="match status" value="1"/>
</dbReference>
<dbReference type="AlphaFoldDB" id="A0A6P1SWU1"/>
<gene>
    <name evidence="6" type="ORF">GO499_00090</name>
</gene>
<dbReference type="InterPro" id="IPR058163">
    <property type="entry name" value="LysR-type_TF_proteobact-type"/>
</dbReference>
<evidence type="ECO:0000256" key="1">
    <source>
        <dbReference type="ARBA" id="ARBA00009437"/>
    </source>
</evidence>
<dbReference type="InterPro" id="IPR036390">
    <property type="entry name" value="WH_DNA-bd_sf"/>
</dbReference>
<dbReference type="GO" id="GO:0003700">
    <property type="term" value="F:DNA-binding transcription factor activity"/>
    <property type="evidence" value="ECO:0007669"/>
    <property type="project" value="InterPro"/>
</dbReference>
<dbReference type="InterPro" id="IPR036388">
    <property type="entry name" value="WH-like_DNA-bd_sf"/>
</dbReference>
<evidence type="ECO:0000313" key="7">
    <source>
        <dbReference type="Proteomes" id="UP000464495"/>
    </source>
</evidence>
<organism evidence="6 7">
    <name type="scientific">Algicella marina</name>
    <dbReference type="NCBI Taxonomy" id="2683284"/>
    <lineage>
        <taxon>Bacteria</taxon>
        <taxon>Pseudomonadati</taxon>
        <taxon>Pseudomonadota</taxon>
        <taxon>Alphaproteobacteria</taxon>
        <taxon>Rhodobacterales</taxon>
        <taxon>Paracoccaceae</taxon>
        <taxon>Algicella</taxon>
    </lineage>
</organism>
<feature type="domain" description="HTH lysR-type" evidence="5">
    <location>
        <begin position="8"/>
        <end position="65"/>
    </location>
</feature>